<dbReference type="AlphaFoldDB" id="A0A2N9LZG2"/>
<accession>A0A2N9LZG2</accession>
<gene>
    <name evidence="1" type="ORF">SBA5_670011</name>
</gene>
<evidence type="ECO:0000313" key="2">
    <source>
        <dbReference type="Proteomes" id="UP000239735"/>
    </source>
</evidence>
<proteinExistence type="predicted"/>
<name>A0A2N9LZG2_9BACT</name>
<dbReference type="Proteomes" id="UP000239735">
    <property type="component" value="Unassembled WGS sequence"/>
</dbReference>
<reference evidence="2" key="1">
    <citation type="submission" date="2018-02" db="EMBL/GenBank/DDBJ databases">
        <authorList>
            <person name="Hausmann B."/>
        </authorList>
    </citation>
    <scope>NUCLEOTIDE SEQUENCE [LARGE SCALE GENOMIC DNA]</scope>
    <source>
        <strain evidence="2">Peat soil MAG SbA5</strain>
    </source>
</reference>
<dbReference type="EMBL" id="OKRB01000127">
    <property type="protein sequence ID" value="SPE28561.1"/>
    <property type="molecule type" value="Genomic_DNA"/>
</dbReference>
<dbReference type="OrthoDB" id="9777694at2"/>
<evidence type="ECO:0000313" key="1">
    <source>
        <dbReference type="EMBL" id="SPE28561.1"/>
    </source>
</evidence>
<protein>
    <submittedName>
        <fullName evidence="1">Uncharacterized protein</fullName>
    </submittedName>
</protein>
<organism evidence="1 2">
    <name type="scientific">Candidatus Sulfuritelmatomonas gaucii</name>
    <dbReference type="NCBI Taxonomy" id="2043161"/>
    <lineage>
        <taxon>Bacteria</taxon>
        <taxon>Pseudomonadati</taxon>
        <taxon>Acidobacteriota</taxon>
        <taxon>Terriglobia</taxon>
        <taxon>Terriglobales</taxon>
        <taxon>Acidobacteriaceae</taxon>
        <taxon>Candidatus Sulfuritelmatomonas</taxon>
    </lineage>
</organism>
<sequence>MEAALEAWDRDELYREIWQQPMLKLAPKYGNSSLMLGKVCRKLWIPVPGRGYWAPKESGKPVSRKPLELDPKQSIGIISTA</sequence>